<evidence type="ECO:0000256" key="3">
    <source>
        <dbReference type="ARBA" id="ARBA00023004"/>
    </source>
</evidence>
<dbReference type="Pfam" id="PF01077">
    <property type="entry name" value="NIR_SIR"/>
    <property type="match status" value="1"/>
</dbReference>
<dbReference type="SUPFAM" id="SSF54862">
    <property type="entry name" value="4Fe-4S ferredoxins"/>
    <property type="match status" value="1"/>
</dbReference>
<dbReference type="InterPro" id="IPR045854">
    <property type="entry name" value="NO2/SO3_Rdtase_4Fe4S_sf"/>
</dbReference>
<dbReference type="Proteomes" id="UP001631949">
    <property type="component" value="Unassembled WGS sequence"/>
</dbReference>
<proteinExistence type="predicted"/>
<reference evidence="7 8" key="1">
    <citation type="journal article" date="2016" name="Int. J. Syst. Evol. Microbiol.">
        <title>Peptococcus simiae sp. nov., isolated from rhesus macaque faeces and emended description of the genus Peptococcus.</title>
        <authorList>
            <person name="Shkoporov A.N."/>
            <person name="Efimov B.A."/>
            <person name="Kondova I."/>
            <person name="Ouwerling B."/>
            <person name="Chaplin A.V."/>
            <person name="Shcherbakova V.A."/>
            <person name="Langermans J.A.M."/>
        </authorList>
    </citation>
    <scope>NUCLEOTIDE SEQUENCE [LARGE SCALE GENOMIC DNA]</scope>
    <source>
        <strain evidence="7 8">M108</strain>
    </source>
</reference>
<dbReference type="RefSeq" id="WP_408976478.1">
    <property type="nucleotide sequence ID" value="NZ_JBJUVG010000001.1"/>
</dbReference>
<evidence type="ECO:0000256" key="4">
    <source>
        <dbReference type="ARBA" id="ARBA00023014"/>
    </source>
</evidence>
<dbReference type="SUPFAM" id="SSF55124">
    <property type="entry name" value="Nitrite/Sulfite reductase N-terminal domain-like"/>
    <property type="match status" value="1"/>
</dbReference>
<dbReference type="Gene3D" id="3.30.70.20">
    <property type="match status" value="1"/>
</dbReference>
<evidence type="ECO:0000313" key="8">
    <source>
        <dbReference type="Proteomes" id="UP001631949"/>
    </source>
</evidence>
<dbReference type="EMBL" id="JBJUVG010000001">
    <property type="protein sequence ID" value="MFM9412847.1"/>
    <property type="molecule type" value="Genomic_DNA"/>
</dbReference>
<dbReference type="Gene3D" id="3.30.70.2500">
    <property type="match status" value="1"/>
</dbReference>
<accession>A0ABW9GWS2</accession>
<evidence type="ECO:0000256" key="2">
    <source>
        <dbReference type="ARBA" id="ARBA00022723"/>
    </source>
</evidence>
<feature type="domain" description="Nitrite/sulphite reductase 4Fe-4S" evidence="5">
    <location>
        <begin position="152"/>
        <end position="370"/>
    </location>
</feature>
<dbReference type="InterPro" id="IPR005117">
    <property type="entry name" value="NiRdtase/SiRdtase_haem-b_fer"/>
</dbReference>
<evidence type="ECO:0000313" key="7">
    <source>
        <dbReference type="EMBL" id="MFM9412847.1"/>
    </source>
</evidence>
<dbReference type="PANTHER" id="PTHR11493:SF54">
    <property type="entry name" value="ANAEROBIC SULFITE REDUCTASE SUBUNIT C"/>
    <property type="match status" value="1"/>
</dbReference>
<dbReference type="InterPro" id="IPR011806">
    <property type="entry name" value="DsrA"/>
</dbReference>
<dbReference type="InterPro" id="IPR036136">
    <property type="entry name" value="Nit/Sulf_reduc_fer-like_dom_sf"/>
</dbReference>
<dbReference type="PANTHER" id="PTHR11493">
    <property type="entry name" value="SULFITE REDUCTASE [NADPH] SUBUNIT BETA-RELATED"/>
    <property type="match status" value="1"/>
</dbReference>
<sequence length="402" mass="45454">MSTNNRPMMDELKNGRWPSFITEIEKSESNEMSHELLELLEESYERKVPLWKHGGIVGVRGYGGGVVGRYTLEPEKFPAVKEFHTMRINQPSGFFYTSDDIRTLCDIWEKHGSGLTNMHGTTGDAIFLGTTTEHLQPCFNDLSDAGWDLGGSGSNLRTPCCCVGPGRCEYACIDTLDLTYNITMEYQMELHRPMWPYKSKIKISGCPNDCVSSTARSDIAIIGTWRDAIQVDQAEVAKYVDNGMPIEAAIVKPCPTQCIKYDADKKELNIDNANCSRCMHCINLMPKALKVGKEKGASILLGGKATIVQSAFIGWVVAPFMKLDKEDDYANLKEFLEGVWEWWDENAKTRERLGELIYRLGMNSLLKAIDMKPVPQMVHHPRENPYIYWYGDDFENDTEVAE</sequence>
<dbReference type="InterPro" id="IPR045169">
    <property type="entry name" value="NO2/SO3_Rdtase_4Fe4S_prot"/>
</dbReference>
<dbReference type="SUPFAM" id="SSF56014">
    <property type="entry name" value="Nitrite and sulphite reductase 4Fe-4S domain-like"/>
    <property type="match status" value="1"/>
</dbReference>
<evidence type="ECO:0000259" key="5">
    <source>
        <dbReference type="Pfam" id="PF01077"/>
    </source>
</evidence>
<keyword evidence="4" id="KW-0411">Iron-sulfur</keyword>
<keyword evidence="1" id="KW-0004">4Fe-4S</keyword>
<evidence type="ECO:0000256" key="1">
    <source>
        <dbReference type="ARBA" id="ARBA00022485"/>
    </source>
</evidence>
<gene>
    <name evidence="7" type="primary">dsrA</name>
    <name evidence="7" type="ORF">ACKQTC_00425</name>
</gene>
<protein>
    <submittedName>
        <fullName evidence="7">Dissimilatory-type sulfite reductase subunit alpha</fullName>
    </submittedName>
</protein>
<dbReference type="Pfam" id="PF03460">
    <property type="entry name" value="NIR_SIR_ferr"/>
    <property type="match status" value="1"/>
</dbReference>
<evidence type="ECO:0000259" key="6">
    <source>
        <dbReference type="Pfam" id="PF03460"/>
    </source>
</evidence>
<dbReference type="InterPro" id="IPR006067">
    <property type="entry name" value="NO2/SO3_Rdtase_4Fe4S_dom"/>
</dbReference>
<keyword evidence="3" id="KW-0408">Iron</keyword>
<name>A0ABW9GWS2_9FIRM</name>
<feature type="domain" description="Nitrite/Sulfite reductase ferredoxin-like" evidence="6">
    <location>
        <begin position="81"/>
        <end position="142"/>
    </location>
</feature>
<organism evidence="7 8">
    <name type="scientific">Peptococcus simiae</name>
    <dbReference type="NCBI Taxonomy" id="1643805"/>
    <lineage>
        <taxon>Bacteria</taxon>
        <taxon>Bacillati</taxon>
        <taxon>Bacillota</taxon>
        <taxon>Clostridia</taxon>
        <taxon>Eubacteriales</taxon>
        <taxon>Peptococcaceae</taxon>
        <taxon>Peptococcus</taxon>
    </lineage>
</organism>
<comment type="caution">
    <text evidence="7">The sequence shown here is derived from an EMBL/GenBank/DDBJ whole genome shotgun (WGS) entry which is preliminary data.</text>
</comment>
<dbReference type="Gene3D" id="6.10.140.1420">
    <property type="match status" value="1"/>
</dbReference>
<dbReference type="Gene3D" id="3.30.413.10">
    <property type="entry name" value="Sulfite Reductase Hemoprotein, domain 1"/>
    <property type="match status" value="1"/>
</dbReference>
<keyword evidence="2" id="KW-0479">Metal-binding</keyword>
<dbReference type="NCBIfam" id="TIGR02064">
    <property type="entry name" value="dsrA"/>
    <property type="match status" value="1"/>
</dbReference>
<keyword evidence="8" id="KW-1185">Reference proteome</keyword>